<feature type="region of interest" description="Disordered" evidence="1">
    <location>
        <begin position="144"/>
        <end position="166"/>
    </location>
</feature>
<evidence type="ECO:0000313" key="2">
    <source>
        <dbReference type="EMBL" id="GHC47345.1"/>
    </source>
</evidence>
<sequence length="682" mass="73984">MKLYATRLAAPLLATTLTTSYCHEGSHEPQPSPSSLIRTAKAASQLAELTLPSGLPQNFSLQVPCFGHDLTVHLKKNSIFGANTRILVDSGGDELTEIQTGPDSSYLGHVDGHPNLTVSAILSERGLSAFIIRPGEESIVIEPTGEQGNSHRLSIGTSGDYTEGTTSPVAESEELAASIGPVFSIFSPAMSTVALESKSTATLPPERKMDVLEFEIGVEIGSRAFLADTYGSSLEKAKASAQSVVSNLDARFLHSAGIKHRLGTVIIRTDAEKDPLRNQITRNSREGLDAFMNYWNNNADEVGNTHDLAVYHVYSAPSGIAYVNTVGSRRKYALSCGRGATSWADGTIAHEFGHSWNLHHNNKSGFFYEARPRNNRGATSAGGNDYHVSIMHGGGNHNIGRLSTEEANMVSKIRNERRRFGDPVPEPGPIRPYGHRDLAFCKDHEPLTIDVIANDYDCNNDPLDARLLDSVSYHGGAVTLSPGTGPGGRNELVYTPPKGFVGRDFFHYQVFDPSGLSDWGAVYVTVDGPIAVDTTLKTYNYDLGPQSSPVESGWKTITPDTSGDINWSLGSQLEARDRGASRGVNNINRDFIFSANRAQLNHKLANGRWAITINMGDRSRPHDKMKVLAEGKEIGFVDSSAGTFPYVNGEVEVRDGELNLEFSDAGGKDPNWVVTRLSLEKR</sequence>
<dbReference type="Proteomes" id="UP000644507">
    <property type="component" value="Unassembled WGS sequence"/>
</dbReference>
<evidence type="ECO:0000256" key="1">
    <source>
        <dbReference type="SAM" id="MobiDB-lite"/>
    </source>
</evidence>
<feature type="compositionally biased region" description="Polar residues" evidence="1">
    <location>
        <begin position="146"/>
        <end position="166"/>
    </location>
</feature>
<dbReference type="InterPro" id="IPR008979">
    <property type="entry name" value="Galactose-bd-like_sf"/>
</dbReference>
<dbReference type="Pfam" id="PF17963">
    <property type="entry name" value="Big_9"/>
    <property type="match status" value="1"/>
</dbReference>
<proteinExistence type="predicted"/>
<dbReference type="Gene3D" id="2.60.120.430">
    <property type="entry name" value="Galactose-binding lectin"/>
    <property type="match status" value="1"/>
</dbReference>
<dbReference type="AlphaFoldDB" id="A0A918TGC5"/>
<dbReference type="Pfam" id="PF13688">
    <property type="entry name" value="Reprolysin_5"/>
    <property type="match status" value="1"/>
</dbReference>
<dbReference type="GO" id="GO:0008237">
    <property type="term" value="F:metallopeptidase activity"/>
    <property type="evidence" value="ECO:0007669"/>
    <property type="project" value="InterPro"/>
</dbReference>
<protein>
    <submittedName>
        <fullName evidence="2">Uncharacterized protein</fullName>
    </submittedName>
</protein>
<accession>A0A918TGC5</accession>
<dbReference type="PANTHER" id="PTHR11905:SF159">
    <property type="entry name" value="ADAM METALLOPROTEASE"/>
    <property type="match status" value="1"/>
</dbReference>
<dbReference type="PANTHER" id="PTHR11905">
    <property type="entry name" value="ADAM A DISINTEGRIN AND METALLOPROTEASE DOMAIN"/>
    <property type="match status" value="1"/>
</dbReference>
<dbReference type="InterPro" id="IPR024079">
    <property type="entry name" value="MetalloPept_cat_dom_sf"/>
</dbReference>
<dbReference type="EMBL" id="BMXI01000004">
    <property type="protein sequence ID" value="GHC47345.1"/>
    <property type="molecule type" value="Genomic_DNA"/>
</dbReference>
<gene>
    <name evidence="2" type="ORF">GCM10007100_11300</name>
</gene>
<evidence type="ECO:0000313" key="3">
    <source>
        <dbReference type="Proteomes" id="UP000644507"/>
    </source>
</evidence>
<dbReference type="Gene3D" id="3.40.390.10">
    <property type="entry name" value="Collagenase (Catalytic Domain)"/>
    <property type="match status" value="1"/>
</dbReference>
<dbReference type="RefSeq" id="WP_189568169.1">
    <property type="nucleotide sequence ID" value="NZ_BMXI01000004.1"/>
</dbReference>
<dbReference type="SUPFAM" id="SSF49785">
    <property type="entry name" value="Galactose-binding domain-like"/>
    <property type="match status" value="1"/>
</dbReference>
<reference evidence="2" key="1">
    <citation type="journal article" date="2014" name="Int. J. Syst. Evol. Microbiol.">
        <title>Complete genome sequence of Corynebacterium casei LMG S-19264T (=DSM 44701T), isolated from a smear-ripened cheese.</title>
        <authorList>
            <consortium name="US DOE Joint Genome Institute (JGI-PGF)"/>
            <person name="Walter F."/>
            <person name="Albersmeier A."/>
            <person name="Kalinowski J."/>
            <person name="Ruckert C."/>
        </authorList>
    </citation>
    <scope>NUCLEOTIDE SEQUENCE</scope>
    <source>
        <strain evidence="2">KCTC 12988</strain>
    </source>
</reference>
<dbReference type="Gene3D" id="2.60.40.3440">
    <property type="match status" value="1"/>
</dbReference>
<name>A0A918TGC5_9BACT</name>
<organism evidence="2 3">
    <name type="scientific">Roseibacillus persicicus</name>
    <dbReference type="NCBI Taxonomy" id="454148"/>
    <lineage>
        <taxon>Bacteria</taxon>
        <taxon>Pseudomonadati</taxon>
        <taxon>Verrucomicrobiota</taxon>
        <taxon>Verrucomicrobiia</taxon>
        <taxon>Verrucomicrobiales</taxon>
        <taxon>Verrucomicrobiaceae</taxon>
        <taxon>Roseibacillus</taxon>
    </lineage>
</organism>
<reference evidence="2" key="2">
    <citation type="submission" date="2020-09" db="EMBL/GenBank/DDBJ databases">
        <authorList>
            <person name="Sun Q."/>
            <person name="Kim S."/>
        </authorList>
    </citation>
    <scope>NUCLEOTIDE SEQUENCE</scope>
    <source>
        <strain evidence="2">KCTC 12988</strain>
    </source>
</reference>
<dbReference type="SUPFAM" id="SSF55486">
    <property type="entry name" value="Metalloproteases ('zincins'), catalytic domain"/>
    <property type="match status" value="1"/>
</dbReference>
<keyword evidence="3" id="KW-1185">Reference proteome</keyword>
<comment type="caution">
    <text evidence="2">The sequence shown here is derived from an EMBL/GenBank/DDBJ whole genome shotgun (WGS) entry which is preliminary data.</text>
</comment>